<dbReference type="OrthoDB" id="9784484at2"/>
<dbReference type="GO" id="GO:1990961">
    <property type="term" value="P:xenobiotic detoxification by transmembrane export across the plasma membrane"/>
    <property type="evidence" value="ECO:0007669"/>
    <property type="project" value="InterPro"/>
</dbReference>
<dbReference type="InterPro" id="IPR006143">
    <property type="entry name" value="RND_pump_MFP"/>
</dbReference>
<dbReference type="Pfam" id="PF25917">
    <property type="entry name" value="BSH_RND"/>
    <property type="match status" value="1"/>
</dbReference>
<evidence type="ECO:0000256" key="2">
    <source>
        <dbReference type="ARBA" id="ARBA00023054"/>
    </source>
</evidence>
<gene>
    <name evidence="7" type="primary">macA</name>
    <name evidence="7" type="ORF">NCTC12742_01601</name>
</gene>
<dbReference type="AlphaFoldDB" id="A0A3S5ABJ8"/>
<accession>A0A3S5ABJ8</accession>
<feature type="domain" description="YknX-like C-terminal permuted SH3-like" evidence="6">
    <location>
        <begin position="315"/>
        <end position="371"/>
    </location>
</feature>
<dbReference type="Gene3D" id="6.10.140.1990">
    <property type="match status" value="1"/>
</dbReference>
<dbReference type="RefSeq" id="WP_004283505.1">
    <property type="nucleotide sequence ID" value="NZ_CAUJRG010000001.1"/>
</dbReference>
<dbReference type="GO" id="GO:1990195">
    <property type="term" value="C:macrolide transmembrane transporter complex"/>
    <property type="evidence" value="ECO:0007669"/>
    <property type="project" value="InterPro"/>
</dbReference>
<comment type="similarity">
    <text evidence="1">Belongs to the membrane fusion protein (MFP) (TC 8.A.1) family.</text>
</comment>
<dbReference type="NCBIfam" id="TIGR01730">
    <property type="entry name" value="RND_mfp"/>
    <property type="match status" value="1"/>
</dbReference>
<dbReference type="STRING" id="28091.SAMEA3174300_00160"/>
<dbReference type="PANTHER" id="PTHR30469:SF33">
    <property type="entry name" value="SLR1207 PROTEIN"/>
    <property type="match status" value="1"/>
</dbReference>
<evidence type="ECO:0000313" key="7">
    <source>
        <dbReference type="EMBL" id="VEJ51701.1"/>
    </source>
</evidence>
<sequence>MKKLVKWIIVLLVAALAVWGGWQLFKPEEKAVYLTETVKRGEIRRTVRATGEISAGQLVDVGAQASGQIKKLYVKLGQTVKKGDLIAEIDSTTQVNALSSNQAKLETFRAQLASARIALGNAERAYRRERALWSENATSKAELEDAEGALASAKAKITELQSQIKQTQIAINTAEADLGYTRISAPMDGTVVSVTVEEGQTVNANQTAPTIIQLADLTVMLNKMQIAEGDVTKVKAGQKVSFTILSEPDTPVEAVLDTVDPGLTTLSQGSYSKKTDTTDTAVYYYARALVPNRDGQLSIGMTTQNTIEISRADQVLAVPNLAVKKRGGKSFVRVVGEDGKAVEREIQTGLRDSMNIEVKSGLKEGEKVVVSENMPSENNDQRRMPPM</sequence>
<protein>
    <submittedName>
        <fullName evidence="7">ABC transporter periplasmic protein</fullName>
    </submittedName>
</protein>
<feature type="coiled-coil region" evidence="3">
    <location>
        <begin position="105"/>
        <end position="177"/>
    </location>
</feature>
<evidence type="ECO:0000256" key="3">
    <source>
        <dbReference type="SAM" id="Coils"/>
    </source>
</evidence>
<evidence type="ECO:0000259" key="5">
    <source>
        <dbReference type="Pfam" id="PF25917"/>
    </source>
</evidence>
<dbReference type="Proteomes" id="UP000272771">
    <property type="component" value="Chromosome"/>
</dbReference>
<dbReference type="GO" id="GO:1990281">
    <property type="term" value="C:efflux pump complex"/>
    <property type="evidence" value="ECO:0007669"/>
    <property type="project" value="TreeGrafter"/>
</dbReference>
<dbReference type="SUPFAM" id="SSF111369">
    <property type="entry name" value="HlyD-like secretion proteins"/>
    <property type="match status" value="1"/>
</dbReference>
<dbReference type="GO" id="GO:0030313">
    <property type="term" value="C:cell envelope"/>
    <property type="evidence" value="ECO:0007669"/>
    <property type="project" value="UniProtKB-SubCell"/>
</dbReference>
<dbReference type="EMBL" id="LR134533">
    <property type="protein sequence ID" value="VEJ51701.1"/>
    <property type="molecule type" value="Genomic_DNA"/>
</dbReference>
<dbReference type="Gene3D" id="2.40.50.100">
    <property type="match status" value="1"/>
</dbReference>
<dbReference type="GO" id="GO:0019898">
    <property type="term" value="C:extrinsic component of membrane"/>
    <property type="evidence" value="ECO:0007669"/>
    <property type="project" value="InterPro"/>
</dbReference>
<feature type="domain" description="Multidrug resistance protein MdtA-like alpha-helical hairpin" evidence="4">
    <location>
        <begin position="105"/>
        <end position="181"/>
    </location>
</feature>
<evidence type="ECO:0000256" key="1">
    <source>
        <dbReference type="ARBA" id="ARBA00009477"/>
    </source>
</evidence>
<dbReference type="Pfam" id="PF25876">
    <property type="entry name" value="HH_MFP_RND"/>
    <property type="match status" value="1"/>
</dbReference>
<dbReference type="InterPro" id="IPR030190">
    <property type="entry name" value="MacA_alpha-hairpin_sf"/>
</dbReference>
<dbReference type="PANTHER" id="PTHR30469">
    <property type="entry name" value="MULTIDRUG RESISTANCE PROTEIN MDTA"/>
    <property type="match status" value="1"/>
</dbReference>
<organism evidence="7 8">
    <name type="scientific">Neisseria weaveri</name>
    <dbReference type="NCBI Taxonomy" id="28091"/>
    <lineage>
        <taxon>Bacteria</taxon>
        <taxon>Pseudomonadati</taxon>
        <taxon>Pseudomonadota</taxon>
        <taxon>Betaproteobacteria</taxon>
        <taxon>Neisseriales</taxon>
        <taxon>Neisseriaceae</taxon>
        <taxon>Neisseria</taxon>
    </lineage>
</organism>
<keyword evidence="8" id="KW-1185">Reference proteome</keyword>
<evidence type="ECO:0000259" key="6">
    <source>
        <dbReference type="Pfam" id="PF25989"/>
    </source>
</evidence>
<keyword evidence="2 3" id="KW-0175">Coiled coil</keyword>
<name>A0A3S5ABJ8_9NEIS</name>
<dbReference type="InterPro" id="IPR058637">
    <property type="entry name" value="YknX-like_C"/>
</dbReference>
<dbReference type="Gene3D" id="2.40.420.20">
    <property type="match status" value="1"/>
</dbReference>
<dbReference type="GO" id="GO:0015562">
    <property type="term" value="F:efflux transmembrane transporter activity"/>
    <property type="evidence" value="ECO:0007669"/>
    <property type="project" value="TreeGrafter"/>
</dbReference>
<evidence type="ECO:0000259" key="4">
    <source>
        <dbReference type="Pfam" id="PF25876"/>
    </source>
</evidence>
<feature type="domain" description="Multidrug resistance protein MdtA-like barrel-sandwich hybrid" evidence="5">
    <location>
        <begin position="58"/>
        <end position="212"/>
    </location>
</feature>
<evidence type="ECO:0000313" key="8">
    <source>
        <dbReference type="Proteomes" id="UP000272771"/>
    </source>
</evidence>
<reference evidence="7 8" key="1">
    <citation type="submission" date="2018-12" db="EMBL/GenBank/DDBJ databases">
        <authorList>
            <consortium name="Pathogen Informatics"/>
        </authorList>
    </citation>
    <scope>NUCLEOTIDE SEQUENCE [LARGE SCALE GENOMIC DNA]</scope>
    <source>
        <strain evidence="7 8">NCTC12742</strain>
    </source>
</reference>
<dbReference type="InterPro" id="IPR058624">
    <property type="entry name" value="MdtA-like_HH"/>
</dbReference>
<dbReference type="InterPro" id="IPR058625">
    <property type="entry name" value="MdtA-like_BSH"/>
</dbReference>
<dbReference type="Pfam" id="PF25989">
    <property type="entry name" value="YknX_C"/>
    <property type="match status" value="1"/>
</dbReference>
<proteinExistence type="inferred from homology"/>
<dbReference type="Gene3D" id="2.40.30.170">
    <property type="match status" value="1"/>
</dbReference>